<keyword evidence="5 13" id="KW-0732">Signal</keyword>
<dbReference type="InterPro" id="IPR021109">
    <property type="entry name" value="Peptidase_aspartic_dom_sf"/>
</dbReference>
<feature type="compositionally biased region" description="Low complexity" evidence="12">
    <location>
        <begin position="484"/>
        <end position="500"/>
    </location>
</feature>
<dbReference type="PRINTS" id="PR00792">
    <property type="entry name" value="PEPSIN"/>
</dbReference>
<evidence type="ECO:0000313" key="16">
    <source>
        <dbReference type="Proteomes" id="UP000663760"/>
    </source>
</evidence>
<gene>
    <name evidence="15" type="ORF">SI8410_09012413</name>
</gene>
<dbReference type="GO" id="GO:0004190">
    <property type="term" value="F:aspartic-type endopeptidase activity"/>
    <property type="evidence" value="ECO:0007669"/>
    <property type="project" value="UniProtKB-KW"/>
</dbReference>
<dbReference type="Proteomes" id="UP000663760">
    <property type="component" value="Chromosome 9"/>
</dbReference>
<organism evidence="15 16">
    <name type="scientific">Spirodela intermedia</name>
    <name type="common">Intermediate duckweed</name>
    <dbReference type="NCBI Taxonomy" id="51605"/>
    <lineage>
        <taxon>Eukaryota</taxon>
        <taxon>Viridiplantae</taxon>
        <taxon>Streptophyta</taxon>
        <taxon>Embryophyta</taxon>
        <taxon>Tracheophyta</taxon>
        <taxon>Spermatophyta</taxon>
        <taxon>Magnoliopsida</taxon>
        <taxon>Liliopsida</taxon>
        <taxon>Araceae</taxon>
        <taxon>Lemnoideae</taxon>
        <taxon>Spirodela</taxon>
    </lineage>
</organism>
<dbReference type="Gene3D" id="2.40.70.10">
    <property type="entry name" value="Acid Proteases"/>
    <property type="match status" value="2"/>
</dbReference>
<dbReference type="FunFam" id="2.40.70.10:FF:000014">
    <property type="entry name" value="Aspartyl protease family protein 1"/>
    <property type="match status" value="1"/>
</dbReference>
<dbReference type="Pfam" id="PF14541">
    <property type="entry name" value="TAXi_C"/>
    <property type="match status" value="1"/>
</dbReference>
<comment type="similarity">
    <text evidence="2">Belongs to the peptidase A1 family.</text>
</comment>
<evidence type="ECO:0000256" key="3">
    <source>
        <dbReference type="ARBA" id="ARBA00022475"/>
    </source>
</evidence>
<feature type="domain" description="Peptidase A1" evidence="14">
    <location>
        <begin position="102"/>
        <end position="445"/>
    </location>
</feature>
<evidence type="ECO:0000256" key="9">
    <source>
        <dbReference type="ARBA" id="ARBA00023180"/>
    </source>
</evidence>
<dbReference type="SUPFAM" id="SSF50630">
    <property type="entry name" value="Acid proteases"/>
    <property type="match status" value="1"/>
</dbReference>
<dbReference type="PANTHER" id="PTHR13683">
    <property type="entry name" value="ASPARTYL PROTEASES"/>
    <property type="match status" value="1"/>
</dbReference>
<dbReference type="AlphaFoldDB" id="A0A7I8KXL8"/>
<feature type="chain" id="PRO_5029461518" description="Peptidase A1 domain-containing protein" evidence="13">
    <location>
        <begin position="23"/>
        <end position="528"/>
    </location>
</feature>
<comment type="subcellular location">
    <subcellularLocation>
        <location evidence="1">Cell membrane</location>
        <topology evidence="1">Lipid-anchor</topology>
    </subcellularLocation>
</comment>
<sequence length="528" mass="57141">MELLRPGLVFVGLLLLAWGSESLTLSSRLIHRFSEEAREIWSARSGEGAVGWLSRGSEDYYRALVGRDLLRQKNKLGVRYQVVFPSEGGGAVGLGNDFGWLHYTWVDIGTPNVSFLVALDAGSDLFWVPCDCIQCAALSGGRNGLDRDLSMYRPAASSTSKHLPCSHELCTSVSTSCKSPKQPCPYFVDYYSENTSSSGLLVEDTLYLASSDENAFMGASVIIGCGSRQSGGYLDGIAPDGLLGLGLGDVSVPTILAKEGLVRDSFSLCFQEDDSGRILFGDQGISGQRSTPFVSVEGKYPTYIIEVEGWCIGSQCLRQTATRALVDCGSSFTYLPSSVFKVVVAEFDRQMNRSSITYEESPFQYCYRASSLEMPTIPRVALTLAVNQSFVVNNPLFLFYGKQGQREAFCLALQPSDDPHVTIGQNFMTGYKVVFDRELMRLAWSPSSHCGDPASSRRVPRTPPPRDRPENPLPTDEARGPPGGAAVNPAVAGRAPTTSSAPPPPHSLRLGSLSLLLLLLAFAVVFAG</sequence>
<evidence type="ECO:0000256" key="12">
    <source>
        <dbReference type="SAM" id="MobiDB-lite"/>
    </source>
</evidence>
<keyword evidence="6" id="KW-0064">Aspartyl protease</keyword>
<dbReference type="EMBL" id="LR746272">
    <property type="protein sequence ID" value="CAA7401735.1"/>
    <property type="molecule type" value="Genomic_DNA"/>
</dbReference>
<evidence type="ECO:0000256" key="8">
    <source>
        <dbReference type="ARBA" id="ARBA00023136"/>
    </source>
</evidence>
<feature type="active site" evidence="11">
    <location>
        <position position="120"/>
    </location>
</feature>
<evidence type="ECO:0000256" key="7">
    <source>
        <dbReference type="ARBA" id="ARBA00022801"/>
    </source>
</evidence>
<dbReference type="GO" id="GO:0006508">
    <property type="term" value="P:proteolysis"/>
    <property type="evidence" value="ECO:0007669"/>
    <property type="project" value="UniProtKB-KW"/>
</dbReference>
<evidence type="ECO:0000256" key="10">
    <source>
        <dbReference type="ARBA" id="ARBA00023288"/>
    </source>
</evidence>
<keyword evidence="16" id="KW-1185">Reference proteome</keyword>
<evidence type="ECO:0000256" key="5">
    <source>
        <dbReference type="ARBA" id="ARBA00022729"/>
    </source>
</evidence>
<dbReference type="PANTHER" id="PTHR13683:SF743">
    <property type="entry name" value="ASPARTIC PROTEINASE-LIKE PROTEIN 1"/>
    <property type="match status" value="1"/>
</dbReference>
<evidence type="ECO:0000256" key="11">
    <source>
        <dbReference type="PIRSR" id="PIRSR601461-1"/>
    </source>
</evidence>
<reference evidence="15" key="1">
    <citation type="submission" date="2020-02" db="EMBL/GenBank/DDBJ databases">
        <authorList>
            <person name="Scholz U."/>
            <person name="Mascher M."/>
            <person name="Fiebig A."/>
        </authorList>
    </citation>
    <scope>NUCLEOTIDE SEQUENCE</scope>
</reference>
<dbReference type="GO" id="GO:0005886">
    <property type="term" value="C:plasma membrane"/>
    <property type="evidence" value="ECO:0007669"/>
    <property type="project" value="UniProtKB-SubCell"/>
</dbReference>
<keyword evidence="10" id="KW-0449">Lipoprotein</keyword>
<dbReference type="Pfam" id="PF14543">
    <property type="entry name" value="TAXi_N"/>
    <property type="match status" value="1"/>
</dbReference>
<keyword evidence="3" id="KW-1003">Cell membrane</keyword>
<evidence type="ECO:0000256" key="13">
    <source>
        <dbReference type="SAM" id="SignalP"/>
    </source>
</evidence>
<keyword evidence="8" id="KW-0472">Membrane</keyword>
<dbReference type="InterPro" id="IPR032799">
    <property type="entry name" value="TAXi_C"/>
</dbReference>
<feature type="region of interest" description="Disordered" evidence="12">
    <location>
        <begin position="447"/>
        <end position="505"/>
    </location>
</feature>
<name>A0A7I8KXL8_SPIIN</name>
<feature type="signal peptide" evidence="13">
    <location>
        <begin position="1"/>
        <end position="22"/>
    </location>
</feature>
<dbReference type="InterPro" id="IPR001461">
    <property type="entry name" value="Aspartic_peptidase_A1"/>
</dbReference>
<evidence type="ECO:0000256" key="4">
    <source>
        <dbReference type="ARBA" id="ARBA00022670"/>
    </source>
</evidence>
<proteinExistence type="inferred from homology"/>
<dbReference type="PROSITE" id="PS51767">
    <property type="entry name" value="PEPTIDASE_A1"/>
    <property type="match status" value="1"/>
</dbReference>
<evidence type="ECO:0000256" key="6">
    <source>
        <dbReference type="ARBA" id="ARBA00022750"/>
    </source>
</evidence>
<keyword evidence="7" id="KW-0378">Hydrolase</keyword>
<dbReference type="InterPro" id="IPR032861">
    <property type="entry name" value="TAXi_N"/>
</dbReference>
<evidence type="ECO:0000256" key="2">
    <source>
        <dbReference type="ARBA" id="ARBA00007447"/>
    </source>
</evidence>
<dbReference type="OrthoDB" id="2747330at2759"/>
<keyword evidence="9" id="KW-0325">Glycoprotein</keyword>
<dbReference type="InterPro" id="IPR033121">
    <property type="entry name" value="PEPTIDASE_A1"/>
</dbReference>
<feature type="active site" evidence="11">
    <location>
        <position position="327"/>
    </location>
</feature>
<evidence type="ECO:0000256" key="1">
    <source>
        <dbReference type="ARBA" id="ARBA00004193"/>
    </source>
</evidence>
<protein>
    <recommendedName>
        <fullName evidence="14">Peptidase A1 domain-containing protein</fullName>
    </recommendedName>
</protein>
<evidence type="ECO:0000313" key="15">
    <source>
        <dbReference type="EMBL" id="CAA7401735.1"/>
    </source>
</evidence>
<accession>A0A7I8KXL8</accession>
<keyword evidence="4" id="KW-0645">Protease</keyword>
<evidence type="ECO:0000259" key="14">
    <source>
        <dbReference type="PROSITE" id="PS51767"/>
    </source>
</evidence>
<dbReference type="FunFam" id="2.40.70.10:FF:000012">
    <property type="entry name" value="Aspartyl protease family protein 1"/>
    <property type="match status" value="1"/>
</dbReference>